<feature type="region of interest" description="Disordered" evidence="1">
    <location>
        <begin position="1"/>
        <end position="23"/>
    </location>
</feature>
<organism evidence="2 3">
    <name type="scientific">Chlorobaculum tepidum (strain ATCC 49652 / DSM 12025 / NBRC 103806 / TLS)</name>
    <name type="common">Chlorobium tepidum</name>
    <dbReference type="NCBI Taxonomy" id="194439"/>
    <lineage>
        <taxon>Bacteria</taxon>
        <taxon>Pseudomonadati</taxon>
        <taxon>Chlorobiota</taxon>
        <taxon>Chlorobiia</taxon>
        <taxon>Chlorobiales</taxon>
        <taxon>Chlorobiaceae</taxon>
        <taxon>Chlorobaculum</taxon>
    </lineage>
</organism>
<keyword evidence="3" id="KW-1185">Reference proteome</keyword>
<dbReference type="EMBL" id="AE006470">
    <property type="protein sequence ID" value="AAM72511.1"/>
    <property type="molecule type" value="Genomic_DNA"/>
</dbReference>
<proteinExistence type="predicted"/>
<dbReference type="EnsemblBacteria" id="AAM72511">
    <property type="protein sequence ID" value="AAM72511"/>
    <property type="gene ID" value="CT1281"/>
</dbReference>
<name>Q8KCX6_CHLTE</name>
<reference evidence="2 3" key="1">
    <citation type="journal article" date="2002" name="Proc. Natl. Acad. Sci. U.S.A.">
        <title>The complete genome sequence of Chlorobium tepidum TLS, a photosynthetic, anaerobic, green-sulfur bacterium.</title>
        <authorList>
            <person name="Eisen J.A."/>
            <person name="Nelson K.E."/>
            <person name="Paulsen I.T."/>
            <person name="Heidelberg J.F."/>
            <person name="Wu M."/>
            <person name="Dodson R.J."/>
            <person name="Deboy R."/>
            <person name="Gwinn M.L."/>
            <person name="Nelson W.C."/>
            <person name="Haft D.H."/>
            <person name="Hickey E.K."/>
            <person name="Peterson J.D."/>
            <person name="Durkin A.S."/>
            <person name="Kolonay J.L."/>
            <person name="Yang F."/>
            <person name="Holt I."/>
            <person name="Umayam L.A."/>
            <person name="Mason T."/>
            <person name="Brenner M."/>
            <person name="Shea T.P."/>
            <person name="Parksey D."/>
            <person name="Nierman W.C."/>
            <person name="Feldblyum T.V."/>
            <person name="Hansen C.L."/>
            <person name="Craven M.B."/>
            <person name="Radune D."/>
            <person name="Vamathevan J."/>
            <person name="Khouri H."/>
            <person name="White O."/>
            <person name="Gruber T.M."/>
            <person name="Ketchum K.A."/>
            <person name="Venter J.C."/>
            <person name="Tettelin H."/>
            <person name="Bryant D.A."/>
            <person name="Fraser C.M."/>
        </authorList>
    </citation>
    <scope>NUCLEOTIDE SEQUENCE [LARGE SCALE GENOMIC DNA]</scope>
    <source>
        <strain evidence="3">ATCC 49652 / DSM 12025 / NBRC 103806 / TLS</strain>
    </source>
</reference>
<dbReference type="KEGG" id="cte:CT1281"/>
<dbReference type="Proteomes" id="UP000001007">
    <property type="component" value="Chromosome"/>
</dbReference>
<protein>
    <submittedName>
        <fullName evidence="2">Uncharacterized protein</fullName>
    </submittedName>
</protein>
<evidence type="ECO:0000256" key="1">
    <source>
        <dbReference type="SAM" id="MobiDB-lite"/>
    </source>
</evidence>
<sequence>MTASKESSAQRRHVKSTLVDDEKPTIEVMAADLTMPETSK</sequence>
<gene>
    <name evidence="2" type="ordered locus">CT1281</name>
</gene>
<dbReference type="AlphaFoldDB" id="Q8KCX6"/>
<dbReference type="HOGENOM" id="CLU_3287007_0_0_10"/>
<evidence type="ECO:0000313" key="3">
    <source>
        <dbReference type="Proteomes" id="UP000001007"/>
    </source>
</evidence>
<accession>Q8KCX6</accession>
<evidence type="ECO:0000313" key="2">
    <source>
        <dbReference type="EMBL" id="AAM72511.1"/>
    </source>
</evidence>